<dbReference type="Proteomes" id="UP000192634">
    <property type="component" value="Unassembled WGS sequence"/>
</dbReference>
<dbReference type="AlphaFoldDB" id="A0A1W1ZPU4"/>
<evidence type="ECO:0000256" key="1">
    <source>
        <dbReference type="SAM" id="Phobius"/>
    </source>
</evidence>
<organism evidence="2 3">
    <name type="scientific">Janibacter indicus</name>
    <dbReference type="NCBI Taxonomy" id="857417"/>
    <lineage>
        <taxon>Bacteria</taxon>
        <taxon>Bacillati</taxon>
        <taxon>Actinomycetota</taxon>
        <taxon>Actinomycetes</taxon>
        <taxon>Micrococcales</taxon>
        <taxon>Intrasporangiaceae</taxon>
        <taxon>Janibacter</taxon>
    </lineage>
</organism>
<gene>
    <name evidence="2" type="ORF">SAMN06296429_104141</name>
</gene>
<dbReference type="EMBL" id="FWXN01000004">
    <property type="protein sequence ID" value="SMC50424.1"/>
    <property type="molecule type" value="Genomic_DNA"/>
</dbReference>
<keyword evidence="1" id="KW-0812">Transmembrane</keyword>
<protein>
    <submittedName>
        <fullName evidence="2">Uncharacterized protein</fullName>
    </submittedName>
</protein>
<proteinExistence type="predicted"/>
<evidence type="ECO:0000313" key="2">
    <source>
        <dbReference type="EMBL" id="SMC50424.1"/>
    </source>
</evidence>
<name>A0A1W1ZPU4_9MICO</name>
<reference evidence="2 3" key="1">
    <citation type="submission" date="2017-04" db="EMBL/GenBank/DDBJ databases">
        <authorList>
            <person name="Afonso C.L."/>
            <person name="Miller P.J."/>
            <person name="Scott M.A."/>
            <person name="Spackman E."/>
            <person name="Goraichik I."/>
            <person name="Dimitrov K.M."/>
            <person name="Suarez D.L."/>
            <person name="Swayne D.E."/>
        </authorList>
    </citation>
    <scope>NUCLEOTIDE SEQUENCE [LARGE SCALE GENOMIC DNA]</scope>
    <source>
        <strain evidence="2 3">CGMCC 1.12511</strain>
    </source>
</reference>
<keyword evidence="1" id="KW-0472">Membrane</keyword>
<sequence>MHIELMVFLGWASVPVVAYGAGMSFLRLRGRKTVPGDGAAASARLEELRRRAVEAGASRGRMAEAIRLADGPVAASLTNPRA</sequence>
<accession>A0A1W1ZPU4</accession>
<feature type="transmembrane region" description="Helical" evidence="1">
    <location>
        <begin position="6"/>
        <end position="26"/>
    </location>
</feature>
<evidence type="ECO:0000313" key="3">
    <source>
        <dbReference type="Proteomes" id="UP000192634"/>
    </source>
</evidence>
<keyword evidence="1" id="KW-1133">Transmembrane helix</keyword>